<dbReference type="PRINTS" id="PR01158">
    <property type="entry name" value="TOPISMRASEII"/>
</dbReference>
<proteinExistence type="inferred from homology"/>
<evidence type="ECO:0000256" key="9">
    <source>
        <dbReference type="ARBA" id="ARBA00023235"/>
    </source>
</evidence>
<evidence type="ECO:0000256" key="7">
    <source>
        <dbReference type="ARBA" id="ARBA00023029"/>
    </source>
</evidence>
<dbReference type="Gene3D" id="3.30.230.10">
    <property type="match status" value="1"/>
</dbReference>
<comment type="subunit">
    <text evidence="10">Homodimer.</text>
</comment>
<keyword evidence="6 10" id="KW-0067">ATP-binding</keyword>
<keyword evidence="5 10" id="KW-0547">Nucleotide-binding</keyword>
<evidence type="ECO:0000256" key="8">
    <source>
        <dbReference type="ARBA" id="ARBA00023125"/>
    </source>
</evidence>
<keyword evidence="13" id="KW-1185">Reference proteome</keyword>
<comment type="similarity">
    <text evidence="4 10">Belongs to the type II topoisomerase family.</text>
</comment>
<dbReference type="Gene3D" id="3.30.1490.30">
    <property type="match status" value="1"/>
</dbReference>
<evidence type="ECO:0000313" key="13">
    <source>
        <dbReference type="Proteomes" id="UP000494206"/>
    </source>
</evidence>
<sequence>MSRNNFLFVDECLSGKQFRADRKLTMSHIIRVSVGQALHAEPRDEMFVRWLYTWGPLKRLEVEFIADLSRFNLTHLDDAIVELMRRRVVDVAATLPSGVDVIIDGERVDVGGFEAFVRKFGDDDDADADEILDCHPNARWHVAIRRRTDRLPKCVSFVNNICTEKGGTHVEYVVDKIVGCLKREIETQLVELTGKSEANVKPMLIKTNLSVFVNCLIENPSFESQTKEFLTTKPKNFGSTFDFEKQKLIDWAKSSGLVGEIVDAVVNLKKKPSKKSSNVRDIVKLEDAALAGTSRNSKSCTLIVTEGDSAKALALAGLEILGRDAFGVFPLKGKLANVANLDEATARGNNEIASLMRILGLRFGVDVDDFENWPLRYGRIMILADQDEDGSHIKGLIINLFRKFWPKLLEIEFIRSFRTPLLKARKGNESFAFFTHADFQKWCSTNDESSRYSIKYYKGLGTSTSAEARQYFSDLDHHTVR</sequence>
<dbReference type="Pfam" id="PF16898">
    <property type="entry name" value="TOPRIM_C"/>
    <property type="match status" value="1"/>
</dbReference>
<dbReference type="Gene3D" id="3.40.50.670">
    <property type="match status" value="1"/>
</dbReference>
<dbReference type="AlphaFoldDB" id="A0A8S1EDF5"/>
<comment type="cofactor">
    <cofactor evidence="2">
        <name>Ca(2+)</name>
        <dbReference type="ChEBI" id="CHEBI:29108"/>
    </cofactor>
</comment>
<dbReference type="Gene3D" id="3.30.565.10">
    <property type="entry name" value="Histidine kinase-like ATPase, C-terminal domain"/>
    <property type="match status" value="1"/>
</dbReference>
<gene>
    <name evidence="12" type="ORF">CBOVIS_LOCUS4409</name>
</gene>
<dbReference type="GO" id="GO:0000819">
    <property type="term" value="P:sister chromatid segregation"/>
    <property type="evidence" value="ECO:0007669"/>
    <property type="project" value="TreeGrafter"/>
</dbReference>
<dbReference type="InterPro" id="IPR013760">
    <property type="entry name" value="Topo_IIA-like_dom_sf"/>
</dbReference>
<reference evidence="12 13" key="1">
    <citation type="submission" date="2020-04" db="EMBL/GenBank/DDBJ databases">
        <authorList>
            <person name="Laetsch R D."/>
            <person name="Stevens L."/>
            <person name="Kumar S."/>
            <person name="Blaxter L. M."/>
        </authorList>
    </citation>
    <scope>NUCLEOTIDE SEQUENCE [LARGE SCALE GENOMIC DNA]</scope>
</reference>
<evidence type="ECO:0000256" key="1">
    <source>
        <dbReference type="ARBA" id="ARBA00000185"/>
    </source>
</evidence>
<comment type="caution">
    <text evidence="12">The sequence shown here is derived from an EMBL/GenBank/DDBJ whole genome shotgun (WGS) entry which is preliminary data.</text>
</comment>
<evidence type="ECO:0000256" key="2">
    <source>
        <dbReference type="ARBA" id="ARBA00001913"/>
    </source>
</evidence>
<evidence type="ECO:0000259" key="11">
    <source>
        <dbReference type="PROSITE" id="PS50880"/>
    </source>
</evidence>
<dbReference type="EC" id="5.6.2.2" evidence="10"/>
<feature type="domain" description="Toprim" evidence="11">
    <location>
        <begin position="300"/>
        <end position="416"/>
    </location>
</feature>
<dbReference type="SUPFAM" id="SSF56719">
    <property type="entry name" value="Type II DNA topoisomerase"/>
    <property type="match status" value="1"/>
</dbReference>
<name>A0A8S1EDF5_9PELO</name>
<dbReference type="Proteomes" id="UP000494206">
    <property type="component" value="Unassembled WGS sequence"/>
</dbReference>
<dbReference type="GO" id="GO:0005524">
    <property type="term" value="F:ATP binding"/>
    <property type="evidence" value="ECO:0007669"/>
    <property type="project" value="UniProtKB-UniRule"/>
</dbReference>
<dbReference type="GO" id="GO:0003918">
    <property type="term" value="F:DNA topoisomerase type II (double strand cut, ATP-hydrolyzing) activity"/>
    <property type="evidence" value="ECO:0007669"/>
    <property type="project" value="UniProtKB-UniRule"/>
</dbReference>
<dbReference type="PRINTS" id="PR00418">
    <property type="entry name" value="TPI2FAMILY"/>
</dbReference>
<dbReference type="OrthoDB" id="276498at2759"/>
<dbReference type="InterPro" id="IPR013759">
    <property type="entry name" value="Topo_IIA_B_C"/>
</dbReference>
<dbReference type="PROSITE" id="PS50880">
    <property type="entry name" value="TOPRIM"/>
    <property type="match status" value="1"/>
</dbReference>
<dbReference type="PROSITE" id="PS00177">
    <property type="entry name" value="TOPOISOMERASE_II"/>
    <property type="match status" value="1"/>
</dbReference>
<dbReference type="SUPFAM" id="SSF54211">
    <property type="entry name" value="Ribosomal protein S5 domain 2-like"/>
    <property type="match status" value="1"/>
</dbReference>
<dbReference type="Pfam" id="PF00204">
    <property type="entry name" value="DNA_gyraseB"/>
    <property type="match status" value="1"/>
</dbReference>
<dbReference type="EMBL" id="CADEPM010000003">
    <property type="protein sequence ID" value="CAB3401699.1"/>
    <property type="molecule type" value="Genomic_DNA"/>
</dbReference>
<accession>A0A8S1EDF5</accession>
<dbReference type="InterPro" id="IPR013506">
    <property type="entry name" value="Topo_IIA_bsu_dom2"/>
</dbReference>
<protein>
    <recommendedName>
        <fullName evidence="10">DNA topoisomerase 2</fullName>
        <ecNumber evidence="10">5.6.2.2</ecNumber>
    </recommendedName>
</protein>
<evidence type="ECO:0000256" key="3">
    <source>
        <dbReference type="ARBA" id="ARBA00001946"/>
    </source>
</evidence>
<evidence type="ECO:0000256" key="10">
    <source>
        <dbReference type="RuleBase" id="RU362094"/>
    </source>
</evidence>
<dbReference type="InterPro" id="IPR036890">
    <property type="entry name" value="HATPase_C_sf"/>
</dbReference>
<keyword evidence="7 10" id="KW-0799">Topoisomerase</keyword>
<evidence type="ECO:0000313" key="12">
    <source>
        <dbReference type="EMBL" id="CAB3401699.1"/>
    </source>
</evidence>
<dbReference type="InterPro" id="IPR031660">
    <property type="entry name" value="TOPRIM_C"/>
</dbReference>
<dbReference type="PANTHER" id="PTHR10169">
    <property type="entry name" value="DNA TOPOISOMERASE/GYRASE"/>
    <property type="match status" value="1"/>
</dbReference>
<dbReference type="InterPro" id="IPR018522">
    <property type="entry name" value="TopoIIA_CS"/>
</dbReference>
<dbReference type="GO" id="GO:0003677">
    <property type="term" value="F:DNA binding"/>
    <property type="evidence" value="ECO:0007669"/>
    <property type="project" value="UniProtKB-UniRule"/>
</dbReference>
<dbReference type="SMART" id="SM00433">
    <property type="entry name" value="TOP2c"/>
    <property type="match status" value="1"/>
</dbReference>
<dbReference type="InterPro" id="IPR001154">
    <property type="entry name" value="TopoII_euk"/>
</dbReference>
<dbReference type="InterPro" id="IPR006171">
    <property type="entry name" value="TOPRIM_dom"/>
</dbReference>
<keyword evidence="8 10" id="KW-0238">DNA-binding</keyword>
<dbReference type="GO" id="GO:0005634">
    <property type="term" value="C:nucleus"/>
    <property type="evidence" value="ECO:0007669"/>
    <property type="project" value="TreeGrafter"/>
</dbReference>
<dbReference type="GO" id="GO:0000712">
    <property type="term" value="P:resolution of meiotic recombination intermediates"/>
    <property type="evidence" value="ECO:0007669"/>
    <property type="project" value="TreeGrafter"/>
</dbReference>
<dbReference type="InterPro" id="IPR014721">
    <property type="entry name" value="Ribsml_uS5_D2-typ_fold_subgr"/>
</dbReference>
<organism evidence="12 13">
    <name type="scientific">Caenorhabditis bovis</name>
    <dbReference type="NCBI Taxonomy" id="2654633"/>
    <lineage>
        <taxon>Eukaryota</taxon>
        <taxon>Metazoa</taxon>
        <taxon>Ecdysozoa</taxon>
        <taxon>Nematoda</taxon>
        <taxon>Chromadorea</taxon>
        <taxon>Rhabditida</taxon>
        <taxon>Rhabditina</taxon>
        <taxon>Rhabditomorpha</taxon>
        <taxon>Rhabditoidea</taxon>
        <taxon>Rhabditidae</taxon>
        <taxon>Peloderinae</taxon>
        <taxon>Caenorhabditis</taxon>
    </lineage>
</organism>
<evidence type="ECO:0000256" key="6">
    <source>
        <dbReference type="ARBA" id="ARBA00022840"/>
    </source>
</evidence>
<comment type="cofactor">
    <cofactor evidence="3">
        <name>Mg(2+)</name>
        <dbReference type="ChEBI" id="CHEBI:18420"/>
    </cofactor>
</comment>
<dbReference type="InterPro" id="IPR050634">
    <property type="entry name" value="DNA_Topoisomerase_II"/>
</dbReference>
<evidence type="ECO:0000256" key="5">
    <source>
        <dbReference type="ARBA" id="ARBA00022741"/>
    </source>
</evidence>
<evidence type="ECO:0000256" key="4">
    <source>
        <dbReference type="ARBA" id="ARBA00011080"/>
    </source>
</evidence>
<dbReference type="Pfam" id="PF01751">
    <property type="entry name" value="Toprim"/>
    <property type="match status" value="1"/>
</dbReference>
<dbReference type="FunFam" id="3.40.50.670:FF:000001">
    <property type="entry name" value="DNA topoisomerase 2"/>
    <property type="match status" value="1"/>
</dbReference>
<keyword evidence="9 10" id="KW-0413">Isomerase</keyword>
<dbReference type="InterPro" id="IPR001241">
    <property type="entry name" value="Topo_IIA"/>
</dbReference>
<comment type="function">
    <text evidence="10">Control of topological states of DNA by transient breakage and subsequent rejoining of DNA strands. Topoisomerase II makes double-strand breaks.</text>
</comment>
<comment type="catalytic activity">
    <reaction evidence="1 10">
        <text>ATP-dependent breakage, passage and rejoining of double-stranded DNA.</text>
        <dbReference type="EC" id="5.6.2.2"/>
    </reaction>
</comment>
<dbReference type="PANTHER" id="PTHR10169:SF38">
    <property type="entry name" value="DNA TOPOISOMERASE 2"/>
    <property type="match status" value="1"/>
</dbReference>
<dbReference type="GO" id="GO:0006265">
    <property type="term" value="P:DNA topological change"/>
    <property type="evidence" value="ECO:0007669"/>
    <property type="project" value="UniProtKB-UniRule"/>
</dbReference>
<dbReference type="InterPro" id="IPR020568">
    <property type="entry name" value="Ribosomal_Su5_D2-typ_SF"/>
</dbReference>